<evidence type="ECO:0000256" key="13">
    <source>
        <dbReference type="SAM" id="SignalP"/>
    </source>
</evidence>
<dbReference type="PROSITE" id="PS50927">
    <property type="entry name" value="BULB_LECTIN"/>
    <property type="match status" value="1"/>
</dbReference>
<feature type="domain" description="Protein kinase" evidence="14">
    <location>
        <begin position="481"/>
        <end position="777"/>
    </location>
</feature>
<dbReference type="CDD" id="cd01098">
    <property type="entry name" value="PAN_AP_plant"/>
    <property type="match status" value="1"/>
</dbReference>
<dbReference type="FunFam" id="3.30.200.20:FF:000195">
    <property type="entry name" value="G-type lectin S-receptor-like serine/threonine-protein kinase"/>
    <property type="match status" value="1"/>
</dbReference>
<feature type="binding site" evidence="12">
    <location>
        <position position="509"/>
    </location>
    <ligand>
        <name>ATP</name>
        <dbReference type="ChEBI" id="CHEBI:30616"/>
    </ligand>
</feature>
<evidence type="ECO:0000259" key="14">
    <source>
        <dbReference type="PROSITE" id="PS50011"/>
    </source>
</evidence>
<keyword evidence="8" id="KW-0325">Glycoprotein</keyword>
<feature type="chain" id="PRO_5026768541" description="Receptor-like serine/threonine-protein kinase" evidence="13">
    <location>
        <begin position="27"/>
        <end position="840"/>
    </location>
</feature>
<dbReference type="PROSITE" id="PS50948">
    <property type="entry name" value="PAN"/>
    <property type="match status" value="1"/>
</dbReference>
<dbReference type="InterPro" id="IPR036426">
    <property type="entry name" value="Bulb-type_lectin_dom_sf"/>
</dbReference>
<evidence type="ECO:0000256" key="4">
    <source>
        <dbReference type="ARBA" id="ARBA00022741"/>
    </source>
</evidence>
<keyword evidence="2 11" id="KW-0808">Transferase</keyword>
<feature type="domain" description="Bulb-type lectin" evidence="15">
    <location>
        <begin position="27"/>
        <end position="149"/>
    </location>
</feature>
<dbReference type="SMART" id="SM00108">
    <property type="entry name" value="B_lectin"/>
    <property type="match status" value="1"/>
</dbReference>
<name>A0A6N2KH86_SALVM</name>
<dbReference type="AlphaFoldDB" id="A0A6N2KH86"/>
<dbReference type="PROSITE" id="PS00107">
    <property type="entry name" value="PROTEIN_KINASE_ATP"/>
    <property type="match status" value="1"/>
</dbReference>
<dbReference type="SUPFAM" id="SSF56112">
    <property type="entry name" value="Protein kinase-like (PK-like)"/>
    <property type="match status" value="1"/>
</dbReference>
<evidence type="ECO:0000259" key="16">
    <source>
        <dbReference type="PROSITE" id="PS50948"/>
    </source>
</evidence>
<dbReference type="InterPro" id="IPR000858">
    <property type="entry name" value="S_locus_glycoprot_dom"/>
</dbReference>
<accession>A0A6N2KH86</accession>
<dbReference type="CDD" id="cd00028">
    <property type="entry name" value="B_lectin"/>
    <property type="match status" value="1"/>
</dbReference>
<keyword evidence="5 11" id="KW-0418">Kinase</keyword>
<dbReference type="InterPro" id="IPR024171">
    <property type="entry name" value="SRK-like_kinase"/>
</dbReference>
<organism evidence="17">
    <name type="scientific">Salix viminalis</name>
    <name type="common">Common osier</name>
    <name type="synonym">Basket willow</name>
    <dbReference type="NCBI Taxonomy" id="40686"/>
    <lineage>
        <taxon>Eukaryota</taxon>
        <taxon>Viridiplantae</taxon>
        <taxon>Streptophyta</taxon>
        <taxon>Embryophyta</taxon>
        <taxon>Tracheophyta</taxon>
        <taxon>Spermatophyta</taxon>
        <taxon>Magnoliopsida</taxon>
        <taxon>eudicotyledons</taxon>
        <taxon>Gunneridae</taxon>
        <taxon>Pentapetalae</taxon>
        <taxon>rosids</taxon>
        <taxon>fabids</taxon>
        <taxon>Malpighiales</taxon>
        <taxon>Salicaceae</taxon>
        <taxon>Saliceae</taxon>
        <taxon>Salix</taxon>
    </lineage>
</organism>
<keyword evidence="4 11" id="KW-0547">Nucleotide-binding</keyword>
<gene>
    <name evidence="17" type="ORF">SVIM_LOCUS78473</name>
</gene>
<dbReference type="FunFam" id="2.90.10.10:FF:000001">
    <property type="entry name" value="G-type lectin S-receptor-like serine/threonine-protein kinase"/>
    <property type="match status" value="1"/>
</dbReference>
<comment type="catalytic activity">
    <reaction evidence="9 11">
        <text>L-threonyl-[protein] + ATP = O-phospho-L-threonyl-[protein] + ADP + H(+)</text>
        <dbReference type="Rhea" id="RHEA:46608"/>
        <dbReference type="Rhea" id="RHEA-COMP:11060"/>
        <dbReference type="Rhea" id="RHEA-COMP:11605"/>
        <dbReference type="ChEBI" id="CHEBI:15378"/>
        <dbReference type="ChEBI" id="CHEBI:30013"/>
        <dbReference type="ChEBI" id="CHEBI:30616"/>
        <dbReference type="ChEBI" id="CHEBI:61977"/>
        <dbReference type="ChEBI" id="CHEBI:456216"/>
        <dbReference type="EC" id="2.7.11.1"/>
    </reaction>
</comment>
<dbReference type="EMBL" id="CAADRP010000335">
    <property type="protein sequence ID" value="VFU27059.1"/>
    <property type="molecule type" value="Genomic_DNA"/>
</dbReference>
<dbReference type="Pfam" id="PF07714">
    <property type="entry name" value="PK_Tyr_Ser-Thr"/>
    <property type="match status" value="1"/>
</dbReference>
<evidence type="ECO:0000256" key="8">
    <source>
        <dbReference type="ARBA" id="ARBA00023180"/>
    </source>
</evidence>
<comment type="similarity">
    <text evidence="11">Belongs to the protein kinase superfamily. Ser/Thr protein kinase family.</text>
</comment>
<dbReference type="Gene3D" id="1.10.510.10">
    <property type="entry name" value="Transferase(Phosphotransferase) domain 1"/>
    <property type="match status" value="1"/>
</dbReference>
<keyword evidence="3 13" id="KW-0732">Signal</keyword>
<dbReference type="InterPro" id="IPR017441">
    <property type="entry name" value="Protein_kinase_ATP_BS"/>
</dbReference>
<dbReference type="InterPro" id="IPR003609">
    <property type="entry name" value="Pan_app"/>
</dbReference>
<keyword evidence="1 11" id="KW-0723">Serine/threonine-protein kinase</keyword>
<dbReference type="PROSITE" id="PS51257">
    <property type="entry name" value="PROKAR_LIPOPROTEIN"/>
    <property type="match status" value="1"/>
</dbReference>
<keyword evidence="6 11" id="KW-0067">ATP-binding</keyword>
<proteinExistence type="inferred from homology"/>
<dbReference type="PANTHER" id="PTHR32444:SF198">
    <property type="entry name" value="BULB-TYPE LECTIN DOMAIN-CONTAINING PROTEIN"/>
    <property type="match status" value="1"/>
</dbReference>
<feature type="domain" description="Apple" evidence="16">
    <location>
        <begin position="341"/>
        <end position="426"/>
    </location>
</feature>
<evidence type="ECO:0000259" key="15">
    <source>
        <dbReference type="PROSITE" id="PS50927"/>
    </source>
</evidence>
<evidence type="ECO:0000256" key="2">
    <source>
        <dbReference type="ARBA" id="ARBA00022679"/>
    </source>
</evidence>
<dbReference type="GO" id="GO:0048544">
    <property type="term" value="P:recognition of pollen"/>
    <property type="evidence" value="ECO:0007669"/>
    <property type="project" value="InterPro"/>
</dbReference>
<dbReference type="SMART" id="SM00473">
    <property type="entry name" value="PAN_AP"/>
    <property type="match status" value="1"/>
</dbReference>
<dbReference type="PROSITE" id="PS50011">
    <property type="entry name" value="PROTEIN_KINASE_DOM"/>
    <property type="match status" value="1"/>
</dbReference>
<evidence type="ECO:0000256" key="7">
    <source>
        <dbReference type="ARBA" id="ARBA00023157"/>
    </source>
</evidence>
<feature type="signal peptide" evidence="13">
    <location>
        <begin position="1"/>
        <end position="26"/>
    </location>
</feature>
<dbReference type="EC" id="2.7.11.1" evidence="11"/>
<dbReference type="PANTHER" id="PTHR32444">
    <property type="entry name" value="BULB-TYPE LECTIN DOMAIN-CONTAINING PROTEIN"/>
    <property type="match status" value="1"/>
</dbReference>
<dbReference type="PIRSF" id="PIRSF000641">
    <property type="entry name" value="SRK"/>
    <property type="match status" value="1"/>
</dbReference>
<evidence type="ECO:0000313" key="17">
    <source>
        <dbReference type="EMBL" id="VFU27059.1"/>
    </source>
</evidence>
<evidence type="ECO:0000256" key="5">
    <source>
        <dbReference type="ARBA" id="ARBA00022777"/>
    </source>
</evidence>
<evidence type="ECO:0000256" key="1">
    <source>
        <dbReference type="ARBA" id="ARBA00022527"/>
    </source>
</evidence>
<dbReference type="GO" id="GO:0005524">
    <property type="term" value="F:ATP binding"/>
    <property type="evidence" value="ECO:0007669"/>
    <property type="project" value="UniProtKB-UniRule"/>
</dbReference>
<dbReference type="FunFam" id="1.10.510.10:FF:001023">
    <property type="entry name" value="Os07g0541700 protein"/>
    <property type="match status" value="1"/>
</dbReference>
<sequence>MALGNCKVAAALLLLLSCSCSFYGDAGDTITSSQPLKDPEAIVSAGNKFKLGFFSPVNSTYRYVGIWYSNISAETQVVWVANRDKPINDSSGMMTISDEGKLVVLNGQGEALWSSTVSLGSNQSTAQLDDDGSLVLKSGPNGNQVWTSFQEPTDTYLTKMRLSANARTGNKTLLTSWRSSSDPSVGNLSAGINPLGIPELFMWYNGHPYWRSGPWVGQKFIGIPGMSTNVYLRGFSLQDEGDGTITLSSVEDPDLRFAYVLTSRGKLTEQYWDSEKGGWRFDWEAPSAECDIYGKCGPFGSCDAQNSPICRCLKGFVPKNQDEWNKGIWTSGCVRMASLQCDRIQNGTEVGKEDGFMKLEMMKVPTFAEYWSYMSSEQDCKDECLKNCSCVAYSYYNGFGCMAWTGNLIDIQKFSEGGADLNIRLAYTELERNVRSEETLSLKTRGAQATVSDGNLPENAKEVKLEPLFKLQALETATNNFHISNKLGQGGFGGVYRGTLPDGQEIAVKRLSRTSGQGLQELKNEVVVISKLQHRNLVRLLGCCVEGEEMMLVYEYMPNKSLDAFLFDSLRKERLDWERRFSIINGICRGLLYLHRDSRLRIIHRDLKPTESKNFRLWTCQDIGGNEVNTTQGCWNIKRDVYAVALCPPEYLMEGRFSEKSDVFSFGVLLLQIVSGKRNDHFYGNEHGLSLIGFAWKLWNEGDITAFVDPAISDPCFLVEIFRCIQIGLLCVQELAKDRPVVSTITSMLNSEIVDLPTPKKPAFAERQSSLDNEPITQDQKINSINNVTISDLYDWHRDASFTVVFVDFSHIEDVARRRAASQVGFGSRNGVEKESPPGC</sequence>
<comment type="catalytic activity">
    <reaction evidence="10 11">
        <text>L-seryl-[protein] + ATP = O-phospho-L-seryl-[protein] + ADP + H(+)</text>
        <dbReference type="Rhea" id="RHEA:17989"/>
        <dbReference type="Rhea" id="RHEA-COMP:9863"/>
        <dbReference type="Rhea" id="RHEA-COMP:11604"/>
        <dbReference type="ChEBI" id="CHEBI:15378"/>
        <dbReference type="ChEBI" id="CHEBI:29999"/>
        <dbReference type="ChEBI" id="CHEBI:30616"/>
        <dbReference type="ChEBI" id="CHEBI:83421"/>
        <dbReference type="ChEBI" id="CHEBI:456216"/>
        <dbReference type="EC" id="2.7.11.1"/>
    </reaction>
</comment>
<dbReference type="Pfam" id="PF00954">
    <property type="entry name" value="S_locus_glycop"/>
    <property type="match status" value="1"/>
</dbReference>
<dbReference type="GO" id="GO:0004674">
    <property type="term" value="F:protein serine/threonine kinase activity"/>
    <property type="evidence" value="ECO:0007669"/>
    <property type="project" value="UniProtKB-KW"/>
</dbReference>
<dbReference type="SUPFAM" id="SSF51110">
    <property type="entry name" value="alpha-D-mannose-specific plant lectins"/>
    <property type="match status" value="1"/>
</dbReference>
<evidence type="ECO:0000256" key="12">
    <source>
        <dbReference type="PROSITE-ProRule" id="PRU10141"/>
    </source>
</evidence>
<dbReference type="Pfam" id="PF08276">
    <property type="entry name" value="PAN_2"/>
    <property type="match status" value="1"/>
</dbReference>
<dbReference type="InterPro" id="IPR001245">
    <property type="entry name" value="Ser-Thr/Tyr_kinase_cat_dom"/>
</dbReference>
<reference evidence="17" key="1">
    <citation type="submission" date="2019-03" db="EMBL/GenBank/DDBJ databases">
        <authorList>
            <person name="Mank J."/>
            <person name="Almeida P."/>
        </authorList>
    </citation>
    <scope>NUCLEOTIDE SEQUENCE</scope>
    <source>
        <strain evidence="17">78183</strain>
    </source>
</reference>
<protein>
    <recommendedName>
        <fullName evidence="11">Receptor-like serine/threonine-protein kinase</fullName>
        <ecNumber evidence="11">2.7.11.1</ecNumber>
    </recommendedName>
</protein>
<evidence type="ECO:0000256" key="9">
    <source>
        <dbReference type="ARBA" id="ARBA00047899"/>
    </source>
</evidence>
<dbReference type="InterPro" id="IPR001480">
    <property type="entry name" value="Bulb-type_lectin_dom"/>
</dbReference>
<dbReference type="Gene3D" id="3.30.200.20">
    <property type="entry name" value="Phosphorylase Kinase, domain 1"/>
    <property type="match status" value="1"/>
</dbReference>
<evidence type="ECO:0000256" key="6">
    <source>
        <dbReference type="ARBA" id="ARBA00022840"/>
    </source>
</evidence>
<evidence type="ECO:0000256" key="3">
    <source>
        <dbReference type="ARBA" id="ARBA00022729"/>
    </source>
</evidence>
<dbReference type="InterPro" id="IPR011009">
    <property type="entry name" value="Kinase-like_dom_sf"/>
</dbReference>
<dbReference type="Gene3D" id="2.90.10.10">
    <property type="entry name" value="Bulb-type lectin domain"/>
    <property type="match status" value="1"/>
</dbReference>
<dbReference type="Pfam" id="PF01453">
    <property type="entry name" value="B_lectin"/>
    <property type="match status" value="1"/>
</dbReference>
<evidence type="ECO:0000256" key="11">
    <source>
        <dbReference type="PIRNR" id="PIRNR000641"/>
    </source>
</evidence>
<keyword evidence="7" id="KW-1015">Disulfide bond</keyword>
<evidence type="ECO:0000256" key="10">
    <source>
        <dbReference type="ARBA" id="ARBA00048679"/>
    </source>
</evidence>
<dbReference type="InterPro" id="IPR000719">
    <property type="entry name" value="Prot_kinase_dom"/>
</dbReference>